<evidence type="ECO:0000256" key="3">
    <source>
        <dbReference type="ARBA" id="ARBA00022729"/>
    </source>
</evidence>
<evidence type="ECO:0000313" key="7">
    <source>
        <dbReference type="Proteomes" id="UP000737171"/>
    </source>
</evidence>
<dbReference type="PANTHER" id="PTHR47235">
    <property type="entry name" value="BLR6548 PROTEIN"/>
    <property type="match status" value="1"/>
</dbReference>
<keyword evidence="3" id="KW-0732">Signal</keyword>
<evidence type="ECO:0000313" key="6">
    <source>
        <dbReference type="EMBL" id="NRF67451.1"/>
    </source>
</evidence>
<dbReference type="RefSeq" id="WP_173122563.1">
    <property type="nucleotide sequence ID" value="NZ_JABRWJ010000003.1"/>
</dbReference>
<protein>
    <submittedName>
        <fullName evidence="6">ABC transporter substrate-binding protein</fullName>
    </submittedName>
</protein>
<dbReference type="InterPro" id="IPR028081">
    <property type="entry name" value="Leu-bd"/>
</dbReference>
<evidence type="ECO:0000259" key="5">
    <source>
        <dbReference type="Pfam" id="PF13458"/>
    </source>
</evidence>
<dbReference type="PRINTS" id="PR00337">
    <property type="entry name" value="LEUILEVALBP"/>
</dbReference>
<keyword evidence="4" id="KW-0029">Amino-acid transport</keyword>
<gene>
    <name evidence="6" type="ORF">HLB44_10685</name>
</gene>
<organism evidence="6 7">
    <name type="scientific">Pseudaquabacterium terrae</name>
    <dbReference type="NCBI Taxonomy" id="2732868"/>
    <lineage>
        <taxon>Bacteria</taxon>
        <taxon>Pseudomonadati</taxon>
        <taxon>Pseudomonadota</taxon>
        <taxon>Betaproteobacteria</taxon>
        <taxon>Burkholderiales</taxon>
        <taxon>Sphaerotilaceae</taxon>
        <taxon>Pseudaquabacterium</taxon>
    </lineage>
</organism>
<comment type="similarity">
    <text evidence="1">Belongs to the leucine-binding protein family.</text>
</comment>
<evidence type="ECO:0000256" key="2">
    <source>
        <dbReference type="ARBA" id="ARBA00022448"/>
    </source>
</evidence>
<dbReference type="Pfam" id="PF13458">
    <property type="entry name" value="Peripla_BP_6"/>
    <property type="match status" value="1"/>
</dbReference>
<proteinExistence type="inferred from homology"/>
<dbReference type="EMBL" id="JABRWJ010000003">
    <property type="protein sequence ID" value="NRF67451.1"/>
    <property type="molecule type" value="Genomic_DNA"/>
</dbReference>
<dbReference type="Proteomes" id="UP000737171">
    <property type="component" value="Unassembled WGS sequence"/>
</dbReference>
<name>A0ABX2EFS8_9BURK</name>
<dbReference type="CDD" id="cd06326">
    <property type="entry name" value="PBP1_ABC_ligand_binding-like"/>
    <property type="match status" value="1"/>
</dbReference>
<keyword evidence="7" id="KW-1185">Reference proteome</keyword>
<keyword evidence="2" id="KW-0813">Transport</keyword>
<feature type="domain" description="Leucine-binding protein" evidence="5">
    <location>
        <begin position="29"/>
        <end position="358"/>
    </location>
</feature>
<evidence type="ECO:0000256" key="1">
    <source>
        <dbReference type="ARBA" id="ARBA00010062"/>
    </source>
</evidence>
<dbReference type="InterPro" id="IPR000709">
    <property type="entry name" value="Leu_Ile_Val-bd"/>
</dbReference>
<reference evidence="6 7" key="1">
    <citation type="submission" date="2020-05" db="EMBL/GenBank/DDBJ databases">
        <title>Aquincola sp. isolate from soil.</title>
        <authorList>
            <person name="Han J."/>
            <person name="Kim D.-U."/>
        </authorList>
    </citation>
    <scope>NUCLEOTIDE SEQUENCE [LARGE SCALE GENOMIC DNA]</scope>
    <source>
        <strain evidence="6 7">S2</strain>
    </source>
</reference>
<accession>A0ABX2EFS8</accession>
<comment type="caution">
    <text evidence="6">The sequence shown here is derived from an EMBL/GenBank/DDBJ whole genome shotgun (WGS) entry which is preliminary data.</text>
</comment>
<dbReference type="PANTHER" id="PTHR47235:SF1">
    <property type="entry name" value="BLR6548 PROTEIN"/>
    <property type="match status" value="1"/>
</dbReference>
<evidence type="ECO:0000256" key="4">
    <source>
        <dbReference type="ARBA" id="ARBA00022970"/>
    </source>
</evidence>
<dbReference type="InterPro" id="IPR028082">
    <property type="entry name" value="Peripla_BP_I"/>
</dbReference>
<dbReference type="SUPFAM" id="SSF53822">
    <property type="entry name" value="Periplasmic binding protein-like I"/>
    <property type="match status" value="1"/>
</dbReference>
<dbReference type="Gene3D" id="3.40.50.2300">
    <property type="match status" value="2"/>
</dbReference>
<sequence>MRRRSLLLSLPVAALLPHRVRARTNPLPPIKLGQSAPISGPLARVGTACRDAARAVFAEVNAQGGIAGRDIELVTLDDEDRPERTAVNVKLLASQHQVIALFGFVGGGAHRAGARGAAEEALPYIAAFSGSQELRSGQQPWIYNLRAGHVDEIEYIARHTRQIGINRVSLLSEYNSQGWELRDALIASVESRGDTVASISSIDHEGSQYSLPGAVASVLAGQPQAILLGADYVASARFVDAVRQAGFTGLFYTLSTVGGTALMERLGAQATGLSVTQVVPFPWTTSSPLGRSFQAFCTRHRIEASFASMEAYLAAHLLVDALRRAREPTPAKLAEALDGLPPRDFGGFIGAFYGKARRTGAQVDLTVYSRSGKFVK</sequence>